<evidence type="ECO:0000313" key="1">
    <source>
        <dbReference type="EMBL" id="QHS92702.1"/>
    </source>
</evidence>
<protein>
    <recommendedName>
        <fullName evidence="2">Methyltransferase</fullName>
    </recommendedName>
</protein>
<evidence type="ECO:0008006" key="2">
    <source>
        <dbReference type="Google" id="ProtNLM"/>
    </source>
</evidence>
<organism evidence="1">
    <name type="scientific">viral metagenome</name>
    <dbReference type="NCBI Taxonomy" id="1070528"/>
    <lineage>
        <taxon>unclassified sequences</taxon>
        <taxon>metagenomes</taxon>
        <taxon>organismal metagenomes</taxon>
    </lineage>
</organism>
<sequence>MVFEIIQADSLIWLQQQKPHSLNNVVTGIPDMNELGPTTTLEQYLRFFRQIARLIFERVKPDGYCIFIQTDRRIEGQLIDKSFLLTEMAYQSGLRLIWHKIVCQRDVGHTDLHRPTYSHFLCYSVRGKPGAAFPDVLPVSTKLYDNATPSGGAQAAITYVAKQLHTQTPTRCPYDVIDPFVGRGTIGVYALQSGLTFLGIDLDPQQCEAARKLCLSKGNARKN</sequence>
<dbReference type="InterPro" id="IPR029063">
    <property type="entry name" value="SAM-dependent_MTases_sf"/>
</dbReference>
<reference evidence="1" key="1">
    <citation type="journal article" date="2020" name="Nature">
        <title>Giant virus diversity and host interactions through global metagenomics.</title>
        <authorList>
            <person name="Schulz F."/>
            <person name="Roux S."/>
            <person name="Paez-Espino D."/>
            <person name="Jungbluth S."/>
            <person name="Walsh D.A."/>
            <person name="Denef V.J."/>
            <person name="McMahon K.D."/>
            <person name="Konstantinidis K.T."/>
            <person name="Eloe-Fadrosh E.A."/>
            <person name="Kyrpides N.C."/>
            <person name="Woyke T."/>
        </authorList>
    </citation>
    <scope>NUCLEOTIDE SEQUENCE</scope>
    <source>
        <strain evidence="1">GVMAG-M-3300014204-73</strain>
    </source>
</reference>
<dbReference type="SUPFAM" id="SSF53335">
    <property type="entry name" value="S-adenosyl-L-methionine-dependent methyltransferases"/>
    <property type="match status" value="1"/>
</dbReference>
<dbReference type="EMBL" id="MN739187">
    <property type="protein sequence ID" value="QHS92702.1"/>
    <property type="molecule type" value="Genomic_DNA"/>
</dbReference>
<name>A0A6C0BL00_9ZZZZ</name>
<dbReference type="AlphaFoldDB" id="A0A6C0BL00"/>
<accession>A0A6C0BL00</accession>
<dbReference type="Gene3D" id="3.40.50.150">
    <property type="entry name" value="Vaccinia Virus protein VP39"/>
    <property type="match status" value="1"/>
</dbReference>
<proteinExistence type="predicted"/>